<evidence type="ECO:0000256" key="3">
    <source>
        <dbReference type="ARBA" id="ARBA00022723"/>
    </source>
</evidence>
<feature type="domain" description="Gfo/Idh/MocA-like oxidoreductase N-terminal" evidence="9">
    <location>
        <begin position="60"/>
        <end position="198"/>
    </location>
</feature>
<evidence type="ECO:0000256" key="2">
    <source>
        <dbReference type="ARBA" id="ARBA00008779"/>
    </source>
</evidence>
<dbReference type="GO" id="GO:0000166">
    <property type="term" value="F:nucleotide binding"/>
    <property type="evidence" value="ECO:0007669"/>
    <property type="project" value="InterPro"/>
</dbReference>
<evidence type="ECO:0000313" key="12">
    <source>
        <dbReference type="Proteomes" id="UP001152797"/>
    </source>
</evidence>
<dbReference type="PROSITE" id="PS00523">
    <property type="entry name" value="SULFATASE_1"/>
    <property type="match status" value="1"/>
</dbReference>
<dbReference type="Pfam" id="PF00884">
    <property type="entry name" value="Sulfatase"/>
    <property type="match status" value="1"/>
</dbReference>
<keyword evidence="5" id="KW-0378">Hydrolase</keyword>
<comment type="similarity">
    <text evidence="2">Belongs to the sulfatase family.</text>
</comment>
<gene>
    <name evidence="10" type="ORF">C1SCF055_LOCUS339</name>
</gene>
<accession>A0A9P1FCL0</accession>
<dbReference type="InterPro" id="IPR036237">
    <property type="entry name" value="Xyl_isomerase-like_sf"/>
</dbReference>
<organism evidence="10">
    <name type="scientific">Cladocopium goreaui</name>
    <dbReference type="NCBI Taxonomy" id="2562237"/>
    <lineage>
        <taxon>Eukaryota</taxon>
        <taxon>Sar</taxon>
        <taxon>Alveolata</taxon>
        <taxon>Dinophyceae</taxon>
        <taxon>Suessiales</taxon>
        <taxon>Symbiodiniaceae</taxon>
        <taxon>Cladocopium</taxon>
    </lineage>
</organism>
<dbReference type="PROSITE" id="PS00149">
    <property type="entry name" value="SULFATASE_2"/>
    <property type="match status" value="1"/>
</dbReference>
<dbReference type="EMBL" id="CAMXCT030000001">
    <property type="protein sequence ID" value="CAL4759061.1"/>
    <property type="molecule type" value="Genomic_DNA"/>
</dbReference>
<dbReference type="Pfam" id="PF01408">
    <property type="entry name" value="GFO_IDH_MocA"/>
    <property type="match status" value="1"/>
</dbReference>
<dbReference type="InterPro" id="IPR000917">
    <property type="entry name" value="Sulfatase_N"/>
</dbReference>
<dbReference type="InterPro" id="IPR024607">
    <property type="entry name" value="Sulfatase_CS"/>
</dbReference>
<dbReference type="AlphaFoldDB" id="A0A9P1FCL0"/>
<reference evidence="10" key="1">
    <citation type="submission" date="2022-10" db="EMBL/GenBank/DDBJ databases">
        <authorList>
            <person name="Chen Y."/>
            <person name="Dougan E. K."/>
            <person name="Chan C."/>
            <person name="Rhodes N."/>
            <person name="Thang M."/>
        </authorList>
    </citation>
    <scope>NUCLEOTIDE SEQUENCE</scope>
</reference>
<keyword evidence="12" id="KW-1185">Reference proteome</keyword>
<evidence type="ECO:0000259" key="8">
    <source>
        <dbReference type="Pfam" id="PF01261"/>
    </source>
</evidence>
<dbReference type="Proteomes" id="UP001152797">
    <property type="component" value="Unassembled WGS sequence"/>
</dbReference>
<dbReference type="Gene3D" id="3.40.720.10">
    <property type="entry name" value="Alkaline Phosphatase, subunit A"/>
    <property type="match status" value="1"/>
</dbReference>
<evidence type="ECO:0000313" key="11">
    <source>
        <dbReference type="EMBL" id="CAL4759061.1"/>
    </source>
</evidence>
<evidence type="ECO:0000256" key="5">
    <source>
        <dbReference type="ARBA" id="ARBA00022801"/>
    </source>
</evidence>
<dbReference type="InterPro" id="IPR006311">
    <property type="entry name" value="TAT_signal"/>
</dbReference>
<keyword evidence="6" id="KW-0106">Calcium</keyword>
<dbReference type="SUPFAM" id="SSF51735">
    <property type="entry name" value="NAD(P)-binding Rossmann-fold domains"/>
    <property type="match status" value="1"/>
</dbReference>
<evidence type="ECO:0000313" key="10">
    <source>
        <dbReference type="EMBL" id="CAI3971749.1"/>
    </source>
</evidence>
<dbReference type="GO" id="GO:0004065">
    <property type="term" value="F:arylsulfatase activity"/>
    <property type="evidence" value="ECO:0007669"/>
    <property type="project" value="TreeGrafter"/>
</dbReference>
<evidence type="ECO:0000256" key="4">
    <source>
        <dbReference type="ARBA" id="ARBA00022729"/>
    </source>
</evidence>
<dbReference type="InterPro" id="IPR017850">
    <property type="entry name" value="Alkaline_phosphatase_core_sf"/>
</dbReference>
<dbReference type="Gene3D" id="3.30.360.10">
    <property type="entry name" value="Dihydrodipicolinate Reductase, domain 2"/>
    <property type="match status" value="1"/>
</dbReference>
<keyword evidence="3" id="KW-0479">Metal-binding</keyword>
<comment type="caution">
    <text evidence="10">The sequence shown here is derived from an EMBL/GenBank/DDBJ whole genome shotgun (WGS) entry which is preliminary data.</text>
</comment>
<protein>
    <submittedName>
        <fullName evidence="11">Sulfatase (Arylsulfatase) (Polysaccharid e utilization locus H protein P13) (PUL H protein P13) (Sulfatase family S1 subfamily 16 protein P13) (P13_S1_16)</fullName>
    </submittedName>
</protein>
<dbReference type="OrthoDB" id="419959at2759"/>
<sequence>MPTNQSIWGEIMSADSDSRVEGFTRRSFLSRTSAMAVGTTLAGTLVVPRGVHADASDVLKVALVGSGKRGAGAAAQALSTSENVKLWAMADAFEDRLNSTYEVLTDGKSVSQGSAEGLKSQIDVPPERRFVGLDAYKQAIDSGVDVVILAEPPGFRPQHLEYAVNAGKHIFMEKPLATDAPGVRRVLAAAEEAKKKNLKVGVGLQRHHQDSYKQCLEQLHDGAIGDIRVMRCYWDTGFPAKTPFPRGVLSELEYQVRNWYFFCWLSGDHICEQHIHNIDVCNWIKQAHPVEAHGTGGRQVRTGKEYGNIFDHHDVEFTYADGSKMISQCRQIPGCWRYVGEEATGTKGQVTLTGRTAEIEMFAGGEGWKYRRPRSGQPQTSPYQTEHDVLFDAIRNDKPHNEAEYGALSTMTAILGRLATYSGQLISWDEAFNSDVQLTVDAESWGDEPRALPDENGAYAIPVPGITERRSRSGFKLKYAPHFGMFKHSAGGDELDQLQFAYDQGFMAWEDNGMKARPVRKQEQIAAKMDKLGMEMGVISATRGAKAKVSFAGDDAAARQEILDAISGAVESAKRVNATWMTVILGDVDPKLPMDYQTANCIELLRRACDIVEPHGLVMVLEPLNHLTNHPGKFLHLAPQAYMICEAVNRPSCKILFDIYHQQISEGNLIPNIDRCWDQIGYFQCGDNPGRYEPGTGEINYRNVFAHIHEKSWQGIVGMEHANQGEGVEGEQAVIEAYREVHLMLRPLFCFCITASLVIAASEQCSKPLLADDGSKQRPNFVFFLVDDLGWADVGCFGSTFYKTPNIDGLADTGMKFTNAYAACPVCSPTRASIMTGRHPVRVDITDWIPGMNIERADNPMFALVEDRDNLALEEVTVAEALKEHGYQTFFAGKWHLGDRGQWPTDQGFDENVGGNQFGSPPGGYYAPWKNPTLEANSPEEYVTERLTEESLRFIDDRDTERPFLLYLSYYNVHTPITPYRKRFQEFKQEADERFDDETPAIEEHEAKSRARQDNAAYASMIAAVDDSVGQVLAKLNETGISENTVVFFFSDNGGLCTSRTPGPTSNLPLRSGKGWLYEGGVREPMIVRAPGITPPGSVCETPVVSTDFFPTMLALADLPALPERHVDGVSLVPLLRGDGELAARKLYWHYPHYHGSTWTPGASIRDGDWKLIEFYHWDKVELYNLANDPGEQHEVSESYPEKTKQLLDELHRWQEELGAKMPEPLAGK</sequence>
<reference evidence="11 12" key="2">
    <citation type="submission" date="2024-05" db="EMBL/GenBank/DDBJ databases">
        <authorList>
            <person name="Chen Y."/>
            <person name="Shah S."/>
            <person name="Dougan E. K."/>
            <person name="Thang M."/>
            <person name="Chan C."/>
        </authorList>
    </citation>
    <scope>NUCLEOTIDE SEQUENCE [LARGE SCALE GENOMIC DNA]</scope>
</reference>
<dbReference type="Gene3D" id="3.30.1120.10">
    <property type="match status" value="1"/>
</dbReference>
<dbReference type="FunFam" id="3.40.720.10:FF:000065">
    <property type="entry name" value="Arylsulfatase A"/>
    <property type="match status" value="1"/>
</dbReference>
<dbReference type="PANTHER" id="PTHR42693">
    <property type="entry name" value="ARYLSULFATASE FAMILY MEMBER"/>
    <property type="match status" value="1"/>
</dbReference>
<evidence type="ECO:0000256" key="6">
    <source>
        <dbReference type="ARBA" id="ARBA00022837"/>
    </source>
</evidence>
<comment type="cofactor">
    <cofactor evidence="1">
        <name>Ca(2+)</name>
        <dbReference type="ChEBI" id="CHEBI:29108"/>
    </cofactor>
</comment>
<dbReference type="CDD" id="cd16144">
    <property type="entry name" value="ARS_like"/>
    <property type="match status" value="1"/>
</dbReference>
<dbReference type="SUPFAM" id="SSF55347">
    <property type="entry name" value="Glyceraldehyde-3-phosphate dehydrogenase-like, C-terminal domain"/>
    <property type="match status" value="1"/>
</dbReference>
<dbReference type="SUPFAM" id="SSF53649">
    <property type="entry name" value="Alkaline phosphatase-like"/>
    <property type="match status" value="1"/>
</dbReference>
<proteinExistence type="inferred from homology"/>
<dbReference type="InterPro" id="IPR036291">
    <property type="entry name" value="NAD(P)-bd_dom_sf"/>
</dbReference>
<name>A0A9P1FCL0_9DINO</name>
<dbReference type="InterPro" id="IPR013022">
    <property type="entry name" value="Xyl_isomerase-like_TIM-brl"/>
</dbReference>
<dbReference type="PANTHER" id="PTHR42693:SF42">
    <property type="entry name" value="ARYLSULFATASE G"/>
    <property type="match status" value="1"/>
</dbReference>
<dbReference type="Pfam" id="PF01261">
    <property type="entry name" value="AP_endonuc_2"/>
    <property type="match status" value="1"/>
</dbReference>
<dbReference type="EMBL" id="CAMXCT010000001">
    <property type="protein sequence ID" value="CAI3971749.1"/>
    <property type="molecule type" value="Genomic_DNA"/>
</dbReference>
<keyword evidence="4" id="KW-0732">Signal</keyword>
<dbReference type="Gene3D" id="3.20.20.150">
    <property type="entry name" value="Divalent-metal-dependent TIM barrel enzymes"/>
    <property type="match status" value="1"/>
</dbReference>
<dbReference type="InterPro" id="IPR000683">
    <property type="entry name" value="Gfo/Idh/MocA-like_OxRdtase_N"/>
</dbReference>
<evidence type="ECO:0000256" key="1">
    <source>
        <dbReference type="ARBA" id="ARBA00001913"/>
    </source>
</evidence>
<dbReference type="EMBL" id="CAMXCT020000001">
    <property type="protein sequence ID" value="CAL1125124.1"/>
    <property type="molecule type" value="Genomic_DNA"/>
</dbReference>
<dbReference type="PROSITE" id="PS51318">
    <property type="entry name" value="TAT"/>
    <property type="match status" value="1"/>
</dbReference>
<feature type="domain" description="Sulfatase N-terminal" evidence="7">
    <location>
        <begin position="779"/>
        <end position="1118"/>
    </location>
</feature>
<evidence type="ECO:0000259" key="9">
    <source>
        <dbReference type="Pfam" id="PF01408"/>
    </source>
</evidence>
<evidence type="ECO:0000259" key="7">
    <source>
        <dbReference type="Pfam" id="PF00884"/>
    </source>
</evidence>
<dbReference type="GO" id="GO:0046872">
    <property type="term" value="F:metal ion binding"/>
    <property type="evidence" value="ECO:0007669"/>
    <property type="project" value="UniProtKB-KW"/>
</dbReference>
<dbReference type="InterPro" id="IPR050738">
    <property type="entry name" value="Sulfatase"/>
</dbReference>
<feature type="domain" description="Xylose isomerase-like TIM barrel" evidence="8">
    <location>
        <begin position="500"/>
        <end position="733"/>
    </location>
</feature>
<dbReference type="SUPFAM" id="SSF51658">
    <property type="entry name" value="Xylose isomerase-like"/>
    <property type="match status" value="1"/>
</dbReference>
<dbReference type="Gene3D" id="3.40.50.720">
    <property type="entry name" value="NAD(P)-binding Rossmann-like Domain"/>
    <property type="match status" value="1"/>
</dbReference>